<gene>
    <name evidence="1" type="ORF">JG688_00011933</name>
</gene>
<reference evidence="1" key="1">
    <citation type="submission" date="2021-01" db="EMBL/GenBank/DDBJ databases">
        <title>Phytophthora aleatoria, a newly-described species from Pinus radiata is distinct from Phytophthora cactorum isolates based on comparative genomics.</title>
        <authorList>
            <person name="Mcdougal R."/>
            <person name="Panda P."/>
            <person name="Williams N."/>
            <person name="Studholme D.J."/>
        </authorList>
    </citation>
    <scope>NUCLEOTIDE SEQUENCE</scope>
    <source>
        <strain evidence="1">NZFS 4037</strain>
    </source>
</reference>
<dbReference type="EMBL" id="JAENGY010000877">
    <property type="protein sequence ID" value="KAG6955328.1"/>
    <property type="molecule type" value="Genomic_DNA"/>
</dbReference>
<sequence>MKEKGSLHKPSCTFFSASRQRYARLNSRTPKRKHASVSFSRRYKPCVTAHGWQQPSVNTQSANTDTPDARLAHGDALRKALKLQQVNCKNN</sequence>
<comment type="caution">
    <text evidence="1">The sequence shown here is derived from an EMBL/GenBank/DDBJ whole genome shotgun (WGS) entry which is preliminary data.</text>
</comment>
<keyword evidence="2" id="KW-1185">Reference proteome</keyword>
<accession>A0A8J5IG30</accession>
<protein>
    <submittedName>
        <fullName evidence="1">Uncharacterized protein</fullName>
    </submittedName>
</protein>
<evidence type="ECO:0000313" key="1">
    <source>
        <dbReference type="EMBL" id="KAG6955328.1"/>
    </source>
</evidence>
<organism evidence="1 2">
    <name type="scientific">Phytophthora aleatoria</name>
    <dbReference type="NCBI Taxonomy" id="2496075"/>
    <lineage>
        <taxon>Eukaryota</taxon>
        <taxon>Sar</taxon>
        <taxon>Stramenopiles</taxon>
        <taxon>Oomycota</taxon>
        <taxon>Peronosporomycetes</taxon>
        <taxon>Peronosporales</taxon>
        <taxon>Peronosporaceae</taxon>
        <taxon>Phytophthora</taxon>
    </lineage>
</organism>
<dbReference type="Proteomes" id="UP000709295">
    <property type="component" value="Unassembled WGS sequence"/>
</dbReference>
<name>A0A8J5IG30_9STRA</name>
<evidence type="ECO:0000313" key="2">
    <source>
        <dbReference type="Proteomes" id="UP000709295"/>
    </source>
</evidence>
<dbReference type="AlphaFoldDB" id="A0A8J5IG30"/>
<proteinExistence type="predicted"/>